<evidence type="ECO:0000313" key="3">
    <source>
        <dbReference type="Proteomes" id="UP000595917"/>
    </source>
</evidence>
<dbReference type="EMBL" id="CP067089">
    <property type="protein sequence ID" value="QQO07968.1"/>
    <property type="molecule type" value="Genomic_DNA"/>
</dbReference>
<dbReference type="KEGG" id="bhc:JFL75_13580"/>
<keyword evidence="3" id="KW-1185">Reference proteome</keyword>
<organism evidence="2 3">
    <name type="scientific">Breznakiella homolactica</name>
    <dbReference type="NCBI Taxonomy" id="2798577"/>
    <lineage>
        <taxon>Bacteria</taxon>
        <taxon>Pseudomonadati</taxon>
        <taxon>Spirochaetota</taxon>
        <taxon>Spirochaetia</taxon>
        <taxon>Spirochaetales</taxon>
        <taxon>Breznakiellaceae</taxon>
        <taxon>Breznakiella</taxon>
    </lineage>
</organism>
<dbReference type="PANTHER" id="PTHR41786:SF1">
    <property type="entry name" value="6-HYDROXYMETHYLPTERIN DIPHOSPHOKINASE MPTE-LIKE DOMAIN-CONTAINING PROTEIN"/>
    <property type="match status" value="1"/>
</dbReference>
<accession>A0A7T8BA85</accession>
<proteinExistence type="predicted"/>
<dbReference type="AlphaFoldDB" id="A0A7T8BA85"/>
<evidence type="ECO:0000313" key="2">
    <source>
        <dbReference type="EMBL" id="QQO07968.1"/>
    </source>
</evidence>
<evidence type="ECO:0000259" key="1">
    <source>
        <dbReference type="Pfam" id="PF01973"/>
    </source>
</evidence>
<name>A0A7T8BA85_9SPIR</name>
<dbReference type="PANTHER" id="PTHR41786">
    <property type="entry name" value="MOTILITY ACCESSORY FACTOR MAF"/>
    <property type="match status" value="1"/>
</dbReference>
<dbReference type="Pfam" id="PF01973">
    <property type="entry name" value="MptE-like"/>
    <property type="match status" value="1"/>
</dbReference>
<sequence length="479" mass="52810">MTEKLADTRSGFPTAYCGTKPIHSVYDPKKEAERYTASLSVKDGTRYFILLEPGLGYCIEYLRYQFPGVRILAVHCSSFFAGTGSPDAEWEPEEPVSLQKWLEREIPDSEAVRVQIIEWKPSAAAYGTVYRDVLAETAEFLRRAAANSRTAEYFGPRWLRNVDKNFRGITRFLRINPGTAPIIITGAGPGLEDSLDLIKRASDNRNAFILAAASSVPALLGRDITPDLIISTDGGNWAHAHLFETIRYTCRSKRQIPLAAPLSAALPSQYMATPILVLGDGTAWQNSILDLSGIPRLSLPQRGTVTASALDLALFLTSGTLYAAGMDLESRDLRSHARPYSLDSIVTSGVNRLDPAYSRFFDRSVREKAGNSFGIYAAWFKEYLRSFPRKIYSLGTIHRDLRGNVPGASAVNGKGAFPQFIPAETAQDGREGLPKLLEGLYSRNRLQDAAIRELGEFAGIPGEPGTIDSILRRIREILS</sequence>
<dbReference type="InterPro" id="IPR002826">
    <property type="entry name" value="MptE-like"/>
</dbReference>
<protein>
    <submittedName>
        <fullName evidence="2">DUF115 domain-containing protein</fullName>
    </submittedName>
</protein>
<feature type="domain" description="6-hydroxymethylpterin diphosphokinase MptE-like" evidence="1">
    <location>
        <begin position="158"/>
        <end position="329"/>
    </location>
</feature>
<reference evidence="2" key="1">
    <citation type="submission" date="2021-01" db="EMBL/GenBank/DDBJ databases">
        <title>Description of Breznakiella homolactica.</title>
        <authorList>
            <person name="Song Y."/>
            <person name="Brune A."/>
        </authorList>
    </citation>
    <scope>NUCLEOTIDE SEQUENCE</scope>
    <source>
        <strain evidence="2">RmG30</strain>
    </source>
</reference>
<dbReference type="RefSeq" id="WP_215625274.1">
    <property type="nucleotide sequence ID" value="NZ_CP067089.2"/>
</dbReference>
<gene>
    <name evidence="2" type="ORF">JFL75_13580</name>
</gene>
<dbReference type="Proteomes" id="UP000595917">
    <property type="component" value="Chromosome"/>
</dbReference>